<keyword evidence="3" id="KW-1185">Reference proteome</keyword>
<sequence length="202" mass="21920">MRTNCPVSIAAAFIGIVRYVVANPAGLVTPYIPRDLSQPAERIIYEAESAASFDPSSVVDGANSGARGDRYVDMGGIGSYLEFVVDEADEEGDEGYNPDDSNDCAISFRYASASRDGATRPCSVSVNGTVVDTLHFSTTHWWRRWDQAVVWTKVNCSPGTTIRLTALSKHGGPNIDWMALDFMYQLDPNQVEPAGSLRGSCK</sequence>
<evidence type="ECO:0000313" key="2">
    <source>
        <dbReference type="EMBL" id="KAL3772324.1"/>
    </source>
</evidence>
<dbReference type="PROSITE" id="PS51175">
    <property type="entry name" value="CBM6"/>
    <property type="match status" value="1"/>
</dbReference>
<dbReference type="EMBL" id="JALLAZ020001580">
    <property type="protein sequence ID" value="KAL3772324.1"/>
    <property type="molecule type" value="Genomic_DNA"/>
</dbReference>
<reference evidence="2 3" key="1">
    <citation type="submission" date="2024-10" db="EMBL/GenBank/DDBJ databases">
        <title>Updated reference genomes for cyclostephanoid diatoms.</title>
        <authorList>
            <person name="Roberts W.R."/>
            <person name="Alverson A.J."/>
        </authorList>
    </citation>
    <scope>NUCLEOTIDE SEQUENCE [LARGE SCALE GENOMIC DNA]</scope>
    <source>
        <strain evidence="2 3">AJA276-08</strain>
    </source>
</reference>
<dbReference type="Gene3D" id="2.60.120.260">
    <property type="entry name" value="Galactose-binding domain-like"/>
    <property type="match status" value="1"/>
</dbReference>
<feature type="domain" description="CBM6" evidence="1">
    <location>
        <begin position="43"/>
        <end position="181"/>
    </location>
</feature>
<dbReference type="AlphaFoldDB" id="A0ABD3N898"/>
<dbReference type="InterPro" id="IPR005084">
    <property type="entry name" value="CBM6"/>
</dbReference>
<evidence type="ECO:0000313" key="3">
    <source>
        <dbReference type="Proteomes" id="UP001530315"/>
    </source>
</evidence>
<protein>
    <recommendedName>
        <fullName evidence="1">CBM6 domain-containing protein</fullName>
    </recommendedName>
</protein>
<gene>
    <name evidence="2" type="ORF">ACHAW5_010910</name>
</gene>
<name>A0ABD3N898_9STRA</name>
<proteinExistence type="predicted"/>
<organism evidence="2 3">
    <name type="scientific">Stephanodiscus triporus</name>
    <dbReference type="NCBI Taxonomy" id="2934178"/>
    <lineage>
        <taxon>Eukaryota</taxon>
        <taxon>Sar</taxon>
        <taxon>Stramenopiles</taxon>
        <taxon>Ochrophyta</taxon>
        <taxon>Bacillariophyta</taxon>
        <taxon>Coscinodiscophyceae</taxon>
        <taxon>Thalassiosirophycidae</taxon>
        <taxon>Stephanodiscales</taxon>
        <taxon>Stephanodiscaceae</taxon>
        <taxon>Stephanodiscus</taxon>
    </lineage>
</organism>
<evidence type="ECO:0000259" key="1">
    <source>
        <dbReference type="PROSITE" id="PS51175"/>
    </source>
</evidence>
<accession>A0ABD3N898</accession>
<dbReference type="SUPFAM" id="SSF49785">
    <property type="entry name" value="Galactose-binding domain-like"/>
    <property type="match status" value="1"/>
</dbReference>
<comment type="caution">
    <text evidence="2">The sequence shown here is derived from an EMBL/GenBank/DDBJ whole genome shotgun (WGS) entry which is preliminary data.</text>
</comment>
<dbReference type="InterPro" id="IPR008979">
    <property type="entry name" value="Galactose-bd-like_sf"/>
</dbReference>
<dbReference type="Proteomes" id="UP001530315">
    <property type="component" value="Unassembled WGS sequence"/>
</dbReference>